<dbReference type="AlphaFoldDB" id="A0A6A3UCK6"/>
<evidence type="ECO:0000313" key="2">
    <source>
        <dbReference type="Proteomes" id="UP000440732"/>
    </source>
</evidence>
<name>A0A6A3UCK6_9STRA</name>
<gene>
    <name evidence="1" type="ORF">PF006_g7260</name>
</gene>
<reference evidence="1 2" key="1">
    <citation type="submission" date="2018-08" db="EMBL/GenBank/DDBJ databases">
        <title>Genomic investigation of the strawberry pathogen Phytophthora fragariae indicates pathogenicity is determined by transcriptional variation in three key races.</title>
        <authorList>
            <person name="Adams T.M."/>
            <person name="Armitage A.D."/>
            <person name="Sobczyk M.K."/>
            <person name="Bates H.J."/>
            <person name="Dunwell J.M."/>
            <person name="Nellist C.F."/>
            <person name="Harrison R.J."/>
        </authorList>
    </citation>
    <scope>NUCLEOTIDE SEQUENCE [LARGE SCALE GENOMIC DNA]</scope>
    <source>
        <strain evidence="1 2">NOV-5</strain>
    </source>
</reference>
<sequence>MSLYYEIIQLAVKTQLDADRRDVVREQRKREERQGAHERQQKIMSLIAARHALAQRVVVRGDLLHTFTRNPISPAQTTFTDNCASDLVDLLKYESRLPDERLARDHLCVHISRK</sequence>
<proteinExistence type="predicted"/>
<comment type="caution">
    <text evidence="1">The sequence shown here is derived from an EMBL/GenBank/DDBJ whole genome shotgun (WGS) entry which is preliminary data.</text>
</comment>
<protein>
    <submittedName>
        <fullName evidence="1">Uncharacterized protein</fullName>
    </submittedName>
</protein>
<accession>A0A6A3UCK6</accession>
<evidence type="ECO:0000313" key="1">
    <source>
        <dbReference type="EMBL" id="KAE9148129.1"/>
    </source>
</evidence>
<organism evidence="1 2">
    <name type="scientific">Phytophthora fragariae</name>
    <dbReference type="NCBI Taxonomy" id="53985"/>
    <lineage>
        <taxon>Eukaryota</taxon>
        <taxon>Sar</taxon>
        <taxon>Stramenopiles</taxon>
        <taxon>Oomycota</taxon>
        <taxon>Peronosporomycetes</taxon>
        <taxon>Peronosporales</taxon>
        <taxon>Peronosporaceae</taxon>
        <taxon>Phytophthora</taxon>
    </lineage>
</organism>
<dbReference type="EMBL" id="QXGA01000307">
    <property type="protein sequence ID" value="KAE9148129.1"/>
    <property type="molecule type" value="Genomic_DNA"/>
</dbReference>
<dbReference type="Proteomes" id="UP000440732">
    <property type="component" value="Unassembled WGS sequence"/>
</dbReference>